<name>A0ABV9Z001_9HYPH</name>
<accession>A0ABV9Z001</accession>
<evidence type="ECO:0000256" key="1">
    <source>
        <dbReference type="SAM" id="SignalP"/>
    </source>
</evidence>
<comment type="caution">
    <text evidence="2">The sequence shown here is derived from an EMBL/GenBank/DDBJ whole genome shotgun (WGS) entry which is preliminary data.</text>
</comment>
<proteinExistence type="predicted"/>
<sequence>MWFVLRAIFWLAVVSAFMPTRAAETTGPLLSISANDVAKAATDYCNRNNCAEQALTAASSIRIPPSVFAAVLAQPGPAANTDAVPMPTRRPAP</sequence>
<gene>
    <name evidence="2" type="ORF">ACFPFW_07000</name>
</gene>
<feature type="chain" id="PRO_5046006568" evidence="1">
    <location>
        <begin position="23"/>
        <end position="93"/>
    </location>
</feature>
<dbReference type="RefSeq" id="WP_114956652.1">
    <property type="nucleotide sequence ID" value="NZ_JBHSJF010000006.1"/>
</dbReference>
<keyword evidence="1" id="KW-0732">Signal</keyword>
<evidence type="ECO:0000313" key="3">
    <source>
        <dbReference type="Proteomes" id="UP001595796"/>
    </source>
</evidence>
<organism evidence="2 3">
    <name type="scientific">Flaviflagellibacter deserti</name>
    <dbReference type="NCBI Taxonomy" id="2267266"/>
    <lineage>
        <taxon>Bacteria</taxon>
        <taxon>Pseudomonadati</taxon>
        <taxon>Pseudomonadota</taxon>
        <taxon>Alphaproteobacteria</taxon>
        <taxon>Hyphomicrobiales</taxon>
        <taxon>Flaviflagellibacter</taxon>
    </lineage>
</organism>
<dbReference type="EMBL" id="JBHSJF010000006">
    <property type="protein sequence ID" value="MFC5067762.1"/>
    <property type="molecule type" value="Genomic_DNA"/>
</dbReference>
<evidence type="ECO:0000313" key="2">
    <source>
        <dbReference type="EMBL" id="MFC5067762.1"/>
    </source>
</evidence>
<protein>
    <submittedName>
        <fullName evidence="2">Uncharacterized protein</fullName>
    </submittedName>
</protein>
<keyword evidence="3" id="KW-1185">Reference proteome</keyword>
<dbReference type="Proteomes" id="UP001595796">
    <property type="component" value="Unassembled WGS sequence"/>
</dbReference>
<feature type="signal peptide" evidence="1">
    <location>
        <begin position="1"/>
        <end position="22"/>
    </location>
</feature>
<reference evidence="3" key="1">
    <citation type="journal article" date="2019" name="Int. J. Syst. Evol. Microbiol.">
        <title>The Global Catalogue of Microorganisms (GCM) 10K type strain sequencing project: providing services to taxonomists for standard genome sequencing and annotation.</title>
        <authorList>
            <consortium name="The Broad Institute Genomics Platform"/>
            <consortium name="The Broad Institute Genome Sequencing Center for Infectious Disease"/>
            <person name="Wu L."/>
            <person name="Ma J."/>
        </authorList>
    </citation>
    <scope>NUCLEOTIDE SEQUENCE [LARGE SCALE GENOMIC DNA]</scope>
    <source>
        <strain evidence="3">CGMCC 1.16444</strain>
    </source>
</reference>